<dbReference type="InterPro" id="IPR013651">
    <property type="entry name" value="ATP-grasp_RimK-type"/>
</dbReference>
<dbReference type="GO" id="GO:0009432">
    <property type="term" value="P:SOS response"/>
    <property type="evidence" value="ECO:0007669"/>
    <property type="project" value="TreeGrafter"/>
</dbReference>
<dbReference type="Proteomes" id="UP000732858">
    <property type="component" value="Unassembled WGS sequence"/>
</dbReference>
<organism evidence="13 14">
    <name type="scientific">Ursidibacter maritimus</name>
    <dbReference type="NCBI Taxonomy" id="1331689"/>
    <lineage>
        <taxon>Bacteria</taxon>
        <taxon>Pseudomonadati</taxon>
        <taxon>Pseudomonadota</taxon>
        <taxon>Gammaproteobacteria</taxon>
        <taxon>Pasteurellales</taxon>
        <taxon>Pasteurellaceae</taxon>
        <taxon>Ursidibacter</taxon>
    </lineage>
</organism>
<dbReference type="EMBL" id="JABUMC010000013">
    <property type="protein sequence ID" value="MBV6546994.1"/>
    <property type="molecule type" value="Genomic_DNA"/>
</dbReference>
<protein>
    <submittedName>
        <fullName evidence="13">RimK family alpha-L-glutamate ligase</fullName>
    </submittedName>
</protein>
<evidence type="ECO:0000256" key="9">
    <source>
        <dbReference type="ARBA" id="ARBA00023211"/>
    </source>
</evidence>
<dbReference type="RefSeq" id="WP_157403268.1">
    <property type="nucleotide sequence ID" value="NZ_JABULY010000001.1"/>
</dbReference>
<comment type="cofactor">
    <cofactor evidence="2">
        <name>Mg(2+)</name>
        <dbReference type="ChEBI" id="CHEBI:18420"/>
    </cofactor>
</comment>
<dbReference type="EMBL" id="JABULY010000001">
    <property type="protein sequence ID" value="MBV6531215.1"/>
    <property type="molecule type" value="Genomic_DNA"/>
</dbReference>
<keyword evidence="15" id="KW-1185">Reference proteome</keyword>
<dbReference type="PANTHER" id="PTHR21621:SF7">
    <property type="entry name" value="RIBOSOMAL PROTEIN BS6--L-GLUTAMATE LIGASE"/>
    <property type="match status" value="1"/>
</dbReference>
<dbReference type="InterPro" id="IPR004666">
    <property type="entry name" value="Rp_bS6_RimK/Lys_biosynth_LsyX"/>
</dbReference>
<dbReference type="SUPFAM" id="SSF56059">
    <property type="entry name" value="Glutathione synthetase ATP-binding domain-like"/>
    <property type="match status" value="1"/>
</dbReference>
<dbReference type="GO" id="GO:0018169">
    <property type="term" value="F:ribosomal S6-glutamic acid ligase activity"/>
    <property type="evidence" value="ECO:0007669"/>
    <property type="project" value="TreeGrafter"/>
</dbReference>
<evidence type="ECO:0000256" key="7">
    <source>
        <dbReference type="ARBA" id="ARBA00022842"/>
    </source>
</evidence>
<comment type="caution">
    <text evidence="13">The sequence shown here is derived from an EMBL/GenBank/DDBJ whole genome shotgun (WGS) entry which is preliminary data.</text>
</comment>
<dbReference type="Gene3D" id="3.30.470.20">
    <property type="entry name" value="ATP-grasp fold, B domain"/>
    <property type="match status" value="1"/>
</dbReference>
<dbReference type="Gene3D" id="3.30.1490.20">
    <property type="entry name" value="ATP-grasp fold, A domain"/>
    <property type="match status" value="1"/>
</dbReference>
<keyword evidence="4" id="KW-0479">Metal-binding</keyword>
<evidence type="ECO:0000256" key="8">
    <source>
        <dbReference type="ARBA" id="ARBA00022917"/>
    </source>
</evidence>
<evidence type="ECO:0000256" key="1">
    <source>
        <dbReference type="ARBA" id="ARBA00001936"/>
    </source>
</evidence>
<dbReference type="GO" id="GO:0006412">
    <property type="term" value="P:translation"/>
    <property type="evidence" value="ECO:0007669"/>
    <property type="project" value="UniProtKB-KW"/>
</dbReference>
<evidence type="ECO:0000313" key="15">
    <source>
        <dbReference type="Proteomes" id="UP001196379"/>
    </source>
</evidence>
<evidence type="ECO:0000256" key="3">
    <source>
        <dbReference type="ARBA" id="ARBA00022598"/>
    </source>
</evidence>
<dbReference type="Gene3D" id="3.40.50.20">
    <property type="match status" value="1"/>
</dbReference>
<keyword evidence="9" id="KW-0464">Manganese</keyword>
<dbReference type="GeneID" id="65549150"/>
<reference evidence="13 15" key="1">
    <citation type="journal article" date="2021" name="Mol. Ecol.">
        <title>Polar bear-adapted Ursidibacter maritimus are remarkably conserved after generations in captivity.</title>
        <authorList>
            <person name="Espinosa-Gongora C."/>
            <person name="Hansen M.J."/>
            <person name="Bertelsen M.F."/>
            <person name="Bojesen A.M."/>
        </authorList>
    </citation>
    <scope>NUCLEOTIDE SEQUENCE</scope>
    <source>
        <strain evidence="13">Pb43105x</strain>
        <strain evidence="12 15">Pb43106</strain>
    </source>
</reference>
<keyword evidence="3 13" id="KW-0436">Ligase</keyword>
<evidence type="ECO:0000313" key="12">
    <source>
        <dbReference type="EMBL" id="MBV6531215.1"/>
    </source>
</evidence>
<accession>A0A949T7S6</accession>
<evidence type="ECO:0000256" key="5">
    <source>
        <dbReference type="ARBA" id="ARBA00022741"/>
    </source>
</evidence>
<dbReference type="PANTHER" id="PTHR21621">
    <property type="entry name" value="RIBOSOMAL PROTEIN S6 MODIFICATION PROTEIN"/>
    <property type="match status" value="1"/>
</dbReference>
<dbReference type="NCBIfam" id="TIGR00768">
    <property type="entry name" value="rimK_fam"/>
    <property type="match status" value="1"/>
</dbReference>
<dbReference type="GO" id="GO:0005737">
    <property type="term" value="C:cytoplasm"/>
    <property type="evidence" value="ECO:0007669"/>
    <property type="project" value="TreeGrafter"/>
</dbReference>
<dbReference type="GO" id="GO:0046872">
    <property type="term" value="F:metal ion binding"/>
    <property type="evidence" value="ECO:0007669"/>
    <property type="project" value="UniProtKB-KW"/>
</dbReference>
<dbReference type="Proteomes" id="UP001196379">
    <property type="component" value="Unassembled WGS sequence"/>
</dbReference>
<dbReference type="AlphaFoldDB" id="A0A949T7S6"/>
<dbReference type="Pfam" id="PF18030">
    <property type="entry name" value="Rimk_N"/>
    <property type="match status" value="1"/>
</dbReference>
<evidence type="ECO:0000256" key="6">
    <source>
        <dbReference type="ARBA" id="ARBA00022840"/>
    </source>
</evidence>
<dbReference type="InterPro" id="IPR011761">
    <property type="entry name" value="ATP-grasp"/>
</dbReference>
<keyword evidence="7" id="KW-0460">Magnesium</keyword>
<evidence type="ECO:0000256" key="10">
    <source>
        <dbReference type="PROSITE-ProRule" id="PRU00409"/>
    </source>
</evidence>
<dbReference type="Pfam" id="PF08443">
    <property type="entry name" value="RimK"/>
    <property type="match status" value="1"/>
</dbReference>
<keyword evidence="5 10" id="KW-0547">Nucleotide-binding</keyword>
<dbReference type="OrthoDB" id="3865600at2"/>
<evidence type="ECO:0000256" key="4">
    <source>
        <dbReference type="ARBA" id="ARBA00022723"/>
    </source>
</evidence>
<name>A0A949T7S6_9PAST</name>
<dbReference type="InterPro" id="IPR013815">
    <property type="entry name" value="ATP_grasp_subdomain_1"/>
</dbReference>
<evidence type="ECO:0000259" key="11">
    <source>
        <dbReference type="PROSITE" id="PS50975"/>
    </source>
</evidence>
<keyword evidence="8" id="KW-0648">Protein biosynthesis</keyword>
<gene>
    <name evidence="12" type="ORF">HT657_03480</name>
    <name evidence="13" type="ORF">HT672_06815</name>
</gene>
<evidence type="ECO:0000313" key="14">
    <source>
        <dbReference type="Proteomes" id="UP000732858"/>
    </source>
</evidence>
<feature type="domain" description="ATP-grasp" evidence="11">
    <location>
        <begin position="115"/>
        <end position="301"/>
    </location>
</feature>
<evidence type="ECO:0000313" key="13">
    <source>
        <dbReference type="EMBL" id="MBV6546994.1"/>
    </source>
</evidence>
<dbReference type="GO" id="GO:0005524">
    <property type="term" value="F:ATP binding"/>
    <property type="evidence" value="ECO:0007669"/>
    <property type="project" value="UniProtKB-UniRule"/>
</dbReference>
<dbReference type="InterPro" id="IPR041107">
    <property type="entry name" value="Rimk_N"/>
</dbReference>
<sequence>MRFLMLCREPRLYSCERLLSAANQLGHSMDILDPNCFLLKLSQGQFEYYYQQGDLYDKHRPEPIKLEQYDGVIPRFGTTSTEMGINVLHHFQQQGIKVLNSAESFRLARDKWQSLQALVGAGIAVPDSAMVGELYSLNQSVKQFQFPLVIKTLSGSQGVGVMLAEKSTSAVSLLETLKMAKVHCLQQHFVAESTGEDIRAFVIGDKVVASMVRYSASGDFRANIHQGGRAEPISLSAQEQQIAIDATKALGLDVAGVDLIRSQTQTLVLEVNASPGLEMIEKVSQQNIATQMIEHLLRKMA</sequence>
<proteinExistence type="predicted"/>
<comment type="cofactor">
    <cofactor evidence="1">
        <name>Mn(2+)</name>
        <dbReference type="ChEBI" id="CHEBI:29035"/>
    </cofactor>
</comment>
<keyword evidence="6 10" id="KW-0067">ATP-binding</keyword>
<dbReference type="PROSITE" id="PS50975">
    <property type="entry name" value="ATP_GRASP"/>
    <property type="match status" value="1"/>
</dbReference>
<evidence type="ECO:0000256" key="2">
    <source>
        <dbReference type="ARBA" id="ARBA00001946"/>
    </source>
</evidence>